<gene>
    <name evidence="2" type="ORF">HBF26_07435</name>
</gene>
<feature type="signal peptide" evidence="1">
    <location>
        <begin position="1"/>
        <end position="29"/>
    </location>
</feature>
<accession>A0ABX0Q2H0</accession>
<dbReference type="SUPFAM" id="SSF53955">
    <property type="entry name" value="Lysozyme-like"/>
    <property type="match status" value="1"/>
</dbReference>
<keyword evidence="1" id="KW-0732">Signal</keyword>
<dbReference type="Proteomes" id="UP001429601">
    <property type="component" value="Unassembled WGS sequence"/>
</dbReference>
<comment type="caution">
    <text evidence="2">The sequence shown here is derived from an EMBL/GenBank/DDBJ whole genome shotgun (WGS) entry which is preliminary data.</text>
</comment>
<evidence type="ECO:0000313" key="2">
    <source>
        <dbReference type="EMBL" id="NID04714.1"/>
    </source>
</evidence>
<proteinExistence type="predicted"/>
<keyword evidence="3" id="KW-1185">Reference proteome</keyword>
<feature type="chain" id="PRO_5045067031" description="Transglycosylase-like protein with SLT domain" evidence="1">
    <location>
        <begin position="30"/>
        <end position="169"/>
    </location>
</feature>
<protein>
    <recommendedName>
        <fullName evidence="4">Transglycosylase-like protein with SLT domain</fullName>
    </recommendedName>
</protein>
<sequence>MVTLSATWRRLAVAAFVILNAASASPSHAAPAQERIVCSIVAAVKYRIPVNAMLAVAEQEGGRPGLRVKNHNGTYDLGAMQFNTAYLGELRKYGISEQDVSGAGCYPYELAAWRIRTHIVKDRGDLWTRIADYHSRTPRYNAVYRQAVMARAARWAEWLRARYRTYDAY</sequence>
<evidence type="ECO:0008006" key="4">
    <source>
        <dbReference type="Google" id="ProtNLM"/>
    </source>
</evidence>
<name>A0ABX0Q2H0_9GAMM</name>
<dbReference type="NCBIfam" id="NF010463">
    <property type="entry name" value="PRK13888.1"/>
    <property type="match status" value="1"/>
</dbReference>
<organism evidence="2 3">
    <name type="scientific">Luteibacter jiangsuensis</name>
    <dbReference type="NCBI Taxonomy" id="637577"/>
    <lineage>
        <taxon>Bacteria</taxon>
        <taxon>Pseudomonadati</taxon>
        <taxon>Pseudomonadota</taxon>
        <taxon>Gammaproteobacteria</taxon>
        <taxon>Lysobacterales</taxon>
        <taxon>Rhodanobacteraceae</taxon>
        <taxon>Luteibacter</taxon>
    </lineage>
</organism>
<evidence type="ECO:0000256" key="1">
    <source>
        <dbReference type="SAM" id="SignalP"/>
    </source>
</evidence>
<dbReference type="EMBL" id="JAAQQR010000003">
    <property type="protein sequence ID" value="NID04714.1"/>
    <property type="molecule type" value="Genomic_DNA"/>
</dbReference>
<dbReference type="InterPro" id="IPR023346">
    <property type="entry name" value="Lysozyme-like_dom_sf"/>
</dbReference>
<evidence type="ECO:0000313" key="3">
    <source>
        <dbReference type="Proteomes" id="UP001429601"/>
    </source>
</evidence>
<dbReference type="CDD" id="cd13400">
    <property type="entry name" value="LT_IagB-like"/>
    <property type="match status" value="1"/>
</dbReference>
<reference evidence="2 3" key="1">
    <citation type="journal article" date="2011" name="Curr. Microbiol.">
        <title>Luteibacter jiangsuensis sp. nov.: a methamidophos-degrading bacterium isolated from a methamidophos-manufacturing factory.</title>
        <authorList>
            <person name="Wang L."/>
            <person name="Wang G.L."/>
            <person name="Li S.P."/>
            <person name="Jiang J.D."/>
        </authorList>
    </citation>
    <scope>NUCLEOTIDE SEQUENCE [LARGE SCALE GENOMIC DNA]</scope>
    <source>
        <strain evidence="2 3">CGMCC 1.10133</strain>
    </source>
</reference>